<protein>
    <submittedName>
        <fullName evidence="1">Uncharacterized protein</fullName>
    </submittedName>
</protein>
<keyword evidence="2" id="KW-1185">Reference proteome</keyword>
<name>A0A316HI05_9SPHI</name>
<dbReference type="RefSeq" id="WP_109606020.1">
    <property type="nucleotide sequence ID" value="NZ_QGHA01000001.1"/>
</dbReference>
<reference evidence="1 2" key="1">
    <citation type="submission" date="2018-05" db="EMBL/GenBank/DDBJ databases">
        <title>Genomic Encyclopedia of Archaeal and Bacterial Type Strains, Phase II (KMG-II): from individual species to whole genera.</title>
        <authorList>
            <person name="Goeker M."/>
        </authorList>
    </citation>
    <scope>NUCLEOTIDE SEQUENCE [LARGE SCALE GENOMIC DNA]</scope>
    <source>
        <strain evidence="1 2">DSM 19975</strain>
    </source>
</reference>
<proteinExistence type="predicted"/>
<dbReference type="Proteomes" id="UP000245678">
    <property type="component" value="Unassembled WGS sequence"/>
</dbReference>
<dbReference type="AlphaFoldDB" id="A0A316HI05"/>
<gene>
    <name evidence="1" type="ORF">LX99_00458</name>
</gene>
<evidence type="ECO:0000313" key="1">
    <source>
        <dbReference type="EMBL" id="PWK79997.1"/>
    </source>
</evidence>
<accession>A0A316HI05</accession>
<organism evidence="1 2">
    <name type="scientific">Mucilaginibacter oryzae</name>
    <dbReference type="NCBI Taxonomy" id="468058"/>
    <lineage>
        <taxon>Bacteria</taxon>
        <taxon>Pseudomonadati</taxon>
        <taxon>Bacteroidota</taxon>
        <taxon>Sphingobacteriia</taxon>
        <taxon>Sphingobacteriales</taxon>
        <taxon>Sphingobacteriaceae</taxon>
        <taxon>Mucilaginibacter</taxon>
    </lineage>
</organism>
<evidence type="ECO:0000313" key="2">
    <source>
        <dbReference type="Proteomes" id="UP000245678"/>
    </source>
</evidence>
<sequence length="62" mass="7119">MYIAFSALSPQPDNNGRPDNKCLANSEALLRFKAYVAACEKYRHEIAAIQKYMPGWKPLFNR</sequence>
<dbReference type="EMBL" id="QGHA01000001">
    <property type="protein sequence ID" value="PWK79997.1"/>
    <property type="molecule type" value="Genomic_DNA"/>
</dbReference>
<comment type="caution">
    <text evidence="1">The sequence shown here is derived from an EMBL/GenBank/DDBJ whole genome shotgun (WGS) entry which is preliminary data.</text>
</comment>